<sequence>MRLTHFALALTIILLAITSYLAWEGQQEIKGLKREREFDKEQLRAEKTAKPDQGSLIPLPSAPAASITPPPSPGTIALAPTAPPAEAMAGTSTLPGGGLTIPKSVAEAESKGISTNTVTPLQKQILASLPIAKVKTVVKEQGFVVLDAGSKQGLKRGQKFEIRRANAVLAKITLTDAIEEAEAVADLDFASIPSGVEVEPGDEIIAPVVR</sequence>
<dbReference type="RefSeq" id="WP_184211075.1">
    <property type="nucleotide sequence ID" value="NZ_JACHIF010000008.1"/>
</dbReference>
<dbReference type="Proteomes" id="UP000534294">
    <property type="component" value="Unassembled WGS sequence"/>
</dbReference>
<comment type="caution">
    <text evidence="2">The sequence shown here is derived from an EMBL/GenBank/DDBJ whole genome shotgun (WGS) entry which is preliminary data.</text>
</comment>
<gene>
    <name evidence="2" type="ORF">HNQ64_003636</name>
</gene>
<evidence type="ECO:0000256" key="1">
    <source>
        <dbReference type="SAM" id="MobiDB-lite"/>
    </source>
</evidence>
<evidence type="ECO:0000313" key="3">
    <source>
        <dbReference type="Proteomes" id="UP000534294"/>
    </source>
</evidence>
<evidence type="ECO:0000313" key="2">
    <source>
        <dbReference type="EMBL" id="MBB5039364.1"/>
    </source>
</evidence>
<dbReference type="EMBL" id="JACHIF010000008">
    <property type="protein sequence ID" value="MBB5039364.1"/>
    <property type="molecule type" value="Genomic_DNA"/>
</dbReference>
<name>A0A7W8DR16_9BACT</name>
<feature type="compositionally biased region" description="Low complexity" evidence="1">
    <location>
        <begin position="54"/>
        <end position="67"/>
    </location>
</feature>
<reference evidence="2 3" key="1">
    <citation type="submission" date="2020-08" db="EMBL/GenBank/DDBJ databases">
        <title>Genomic Encyclopedia of Type Strains, Phase IV (KMG-IV): sequencing the most valuable type-strain genomes for metagenomic binning, comparative biology and taxonomic classification.</title>
        <authorList>
            <person name="Goeker M."/>
        </authorList>
    </citation>
    <scope>NUCLEOTIDE SEQUENCE [LARGE SCALE GENOMIC DNA]</scope>
    <source>
        <strain evidence="2 3">DSM 12251</strain>
    </source>
</reference>
<organism evidence="2 3">
    <name type="scientific">Prosthecobacter dejongeii</name>
    <dbReference type="NCBI Taxonomy" id="48465"/>
    <lineage>
        <taxon>Bacteria</taxon>
        <taxon>Pseudomonadati</taxon>
        <taxon>Verrucomicrobiota</taxon>
        <taxon>Verrucomicrobiia</taxon>
        <taxon>Verrucomicrobiales</taxon>
        <taxon>Verrucomicrobiaceae</taxon>
        <taxon>Prosthecobacter</taxon>
    </lineage>
</organism>
<dbReference type="AlphaFoldDB" id="A0A7W8DR16"/>
<protein>
    <submittedName>
        <fullName evidence="2">Uncharacterized protein</fullName>
    </submittedName>
</protein>
<accession>A0A7W8DR16</accession>
<proteinExistence type="predicted"/>
<keyword evidence="3" id="KW-1185">Reference proteome</keyword>
<feature type="region of interest" description="Disordered" evidence="1">
    <location>
        <begin position="41"/>
        <end position="96"/>
    </location>
</feature>
<feature type="compositionally biased region" description="Basic and acidic residues" evidence="1">
    <location>
        <begin position="41"/>
        <end position="50"/>
    </location>
</feature>